<evidence type="ECO:0000256" key="1">
    <source>
        <dbReference type="SAM" id="MobiDB-lite"/>
    </source>
</evidence>
<comment type="caution">
    <text evidence="3">The sequence shown here is derived from an EMBL/GenBank/DDBJ whole genome shotgun (WGS) entry which is preliminary data.</text>
</comment>
<evidence type="ECO:0000256" key="2">
    <source>
        <dbReference type="SAM" id="Phobius"/>
    </source>
</evidence>
<evidence type="ECO:0000313" key="4">
    <source>
        <dbReference type="Proteomes" id="UP001501102"/>
    </source>
</evidence>
<proteinExistence type="predicted"/>
<dbReference type="Proteomes" id="UP001501102">
    <property type="component" value="Unassembled WGS sequence"/>
</dbReference>
<evidence type="ECO:0000313" key="3">
    <source>
        <dbReference type="EMBL" id="GAA2914383.1"/>
    </source>
</evidence>
<dbReference type="RefSeq" id="WP_344960893.1">
    <property type="nucleotide sequence ID" value="NZ_BAAAXZ010000029.1"/>
</dbReference>
<dbReference type="EMBL" id="BAAAXZ010000029">
    <property type="protein sequence ID" value="GAA2914383.1"/>
    <property type="molecule type" value="Genomic_DNA"/>
</dbReference>
<gene>
    <name evidence="3" type="ORF">GCM10020221_07630</name>
</gene>
<sequence length="88" mass="9808">MTVAAAGNTESRDTAAASRETGDRAVAQVRQADADQVTLAKEKKKKKKGFFEKLGIFLIVLVIILILIVIAVIWLIVHFVRKAFRRRS</sequence>
<keyword evidence="2" id="KW-0472">Membrane</keyword>
<protein>
    <submittedName>
        <fullName evidence="3">Uncharacterized protein</fullName>
    </submittedName>
</protein>
<feature type="region of interest" description="Disordered" evidence="1">
    <location>
        <begin position="1"/>
        <end position="23"/>
    </location>
</feature>
<keyword evidence="2" id="KW-0812">Transmembrane</keyword>
<reference evidence="4" key="1">
    <citation type="journal article" date="2019" name="Int. J. Syst. Evol. Microbiol.">
        <title>The Global Catalogue of Microorganisms (GCM) 10K type strain sequencing project: providing services to taxonomists for standard genome sequencing and annotation.</title>
        <authorList>
            <consortium name="The Broad Institute Genomics Platform"/>
            <consortium name="The Broad Institute Genome Sequencing Center for Infectious Disease"/>
            <person name="Wu L."/>
            <person name="Ma J."/>
        </authorList>
    </citation>
    <scope>NUCLEOTIDE SEQUENCE [LARGE SCALE GENOMIC DNA]</scope>
    <source>
        <strain evidence="4">JCM 4087</strain>
    </source>
</reference>
<keyword evidence="4" id="KW-1185">Reference proteome</keyword>
<organism evidence="3 4">
    <name type="scientific">Streptomyces thioluteus</name>
    <dbReference type="NCBI Taxonomy" id="66431"/>
    <lineage>
        <taxon>Bacteria</taxon>
        <taxon>Bacillati</taxon>
        <taxon>Actinomycetota</taxon>
        <taxon>Actinomycetes</taxon>
        <taxon>Kitasatosporales</taxon>
        <taxon>Streptomycetaceae</taxon>
        <taxon>Streptomyces</taxon>
    </lineage>
</organism>
<keyword evidence="2" id="KW-1133">Transmembrane helix</keyword>
<accession>A0ABP6IYQ4</accession>
<feature type="transmembrane region" description="Helical" evidence="2">
    <location>
        <begin position="54"/>
        <end position="77"/>
    </location>
</feature>
<name>A0ABP6IYQ4_STRTU</name>